<organism evidence="1 2">
    <name type="scientific">Knipowitschia caucasica</name>
    <name type="common">Caucasian dwarf goby</name>
    <name type="synonym">Pomatoschistus caucasicus</name>
    <dbReference type="NCBI Taxonomy" id="637954"/>
    <lineage>
        <taxon>Eukaryota</taxon>
        <taxon>Metazoa</taxon>
        <taxon>Chordata</taxon>
        <taxon>Craniata</taxon>
        <taxon>Vertebrata</taxon>
        <taxon>Euteleostomi</taxon>
        <taxon>Actinopterygii</taxon>
        <taxon>Neopterygii</taxon>
        <taxon>Teleostei</taxon>
        <taxon>Neoteleostei</taxon>
        <taxon>Acanthomorphata</taxon>
        <taxon>Gobiaria</taxon>
        <taxon>Gobiiformes</taxon>
        <taxon>Gobioidei</taxon>
        <taxon>Gobiidae</taxon>
        <taxon>Gobiinae</taxon>
        <taxon>Knipowitschia</taxon>
    </lineage>
</organism>
<dbReference type="EMBL" id="OZ035839">
    <property type="protein sequence ID" value="CAL1586383.1"/>
    <property type="molecule type" value="Genomic_DNA"/>
</dbReference>
<sequence>MWIHNALSTHVPSFDAEVGQSRGPSSIPRPVTSRSWDGLTERSFLTRALKRRHVDAHAGMDFHVSAELHHSILHSGFCKSASTVELKRQSQWTLQL</sequence>
<dbReference type="Proteomes" id="UP001497482">
    <property type="component" value="Chromosome 17"/>
</dbReference>
<dbReference type="AlphaFoldDB" id="A0AAV2KC33"/>
<name>A0AAV2KC33_KNICA</name>
<evidence type="ECO:0000313" key="1">
    <source>
        <dbReference type="EMBL" id="CAL1586383.1"/>
    </source>
</evidence>
<accession>A0AAV2KC33</accession>
<proteinExistence type="predicted"/>
<protein>
    <submittedName>
        <fullName evidence="1">Uncharacterized protein</fullName>
    </submittedName>
</protein>
<reference evidence="1 2" key="1">
    <citation type="submission" date="2024-04" db="EMBL/GenBank/DDBJ databases">
        <authorList>
            <person name="Waldvogel A.-M."/>
            <person name="Schoenle A."/>
        </authorList>
    </citation>
    <scope>NUCLEOTIDE SEQUENCE [LARGE SCALE GENOMIC DNA]</scope>
</reference>
<evidence type="ECO:0000313" key="2">
    <source>
        <dbReference type="Proteomes" id="UP001497482"/>
    </source>
</evidence>
<gene>
    <name evidence="1" type="ORF">KC01_LOCUS16456</name>
</gene>
<keyword evidence="2" id="KW-1185">Reference proteome</keyword>